<feature type="coiled-coil region" evidence="1">
    <location>
        <begin position="138"/>
        <end position="165"/>
    </location>
</feature>
<keyword evidence="3" id="KW-1185">Reference proteome</keyword>
<dbReference type="RefSeq" id="WP_089299431.1">
    <property type="nucleotide sequence ID" value="NZ_FZNW01000001.1"/>
</dbReference>
<organism evidence="2 3">
    <name type="scientific">Haloechinothrix alba</name>
    <dbReference type="NCBI Taxonomy" id="664784"/>
    <lineage>
        <taxon>Bacteria</taxon>
        <taxon>Bacillati</taxon>
        <taxon>Actinomycetota</taxon>
        <taxon>Actinomycetes</taxon>
        <taxon>Pseudonocardiales</taxon>
        <taxon>Pseudonocardiaceae</taxon>
        <taxon>Haloechinothrix</taxon>
    </lineage>
</organism>
<dbReference type="OrthoDB" id="3624011at2"/>
<sequence length="417" mass="44321">MAINTTINGSTGTCREAADWLGDLAGQAEAAGGWYYRGIAAAESGWEGPAHDAFAVSVDGVGRKLDDLDYTAREYERALREFADALDKVIDRMNSALDKARSGGLEVEEPFIKEPSGPGPPPETAIGMVRPDTPPEQVRIIQQANEEYNEQVRAHNAKVDAYNECLEIAKDAHNREDEAHANLREVMAGPEDWDIDGWKVGTTTAGNVLSAVGGLENERAAALSRAQTLADEARVLQKWATGTLLNMTDARRELLLSKAGEARAAEASYRERVAEFQRYTEKVPDKIRAAAAHYPGKGQLPPGSGRAASVLKGLPYASSITVIGTEAVGAFKGEQSWTQAAARSGGTLAGSWAGAQVGAGLGIINPALTPLGMIAGGVAGGFAGGHVVEYFVPDPSDELYEPMPNYETVEIGEEGRR</sequence>
<dbReference type="AlphaFoldDB" id="A0A238V1P1"/>
<name>A0A238V1P1_9PSEU</name>
<protein>
    <submittedName>
        <fullName evidence="2">Uncharacterized protein</fullName>
    </submittedName>
</protein>
<accession>A0A238V1P1</accession>
<evidence type="ECO:0000313" key="2">
    <source>
        <dbReference type="EMBL" id="SNR27493.1"/>
    </source>
</evidence>
<proteinExistence type="predicted"/>
<gene>
    <name evidence="2" type="ORF">SAMN06265360_10177</name>
</gene>
<keyword evidence="1" id="KW-0175">Coiled coil</keyword>
<evidence type="ECO:0000256" key="1">
    <source>
        <dbReference type="SAM" id="Coils"/>
    </source>
</evidence>
<evidence type="ECO:0000313" key="3">
    <source>
        <dbReference type="Proteomes" id="UP000198348"/>
    </source>
</evidence>
<reference evidence="2 3" key="1">
    <citation type="submission" date="2017-06" db="EMBL/GenBank/DDBJ databases">
        <authorList>
            <person name="Kim H.J."/>
            <person name="Triplett B.A."/>
        </authorList>
    </citation>
    <scope>NUCLEOTIDE SEQUENCE [LARGE SCALE GENOMIC DNA]</scope>
    <source>
        <strain evidence="2 3">DSM 45207</strain>
    </source>
</reference>
<dbReference type="EMBL" id="FZNW01000001">
    <property type="protein sequence ID" value="SNR27493.1"/>
    <property type="molecule type" value="Genomic_DNA"/>
</dbReference>
<dbReference type="Proteomes" id="UP000198348">
    <property type="component" value="Unassembled WGS sequence"/>
</dbReference>